<feature type="non-terminal residue" evidence="4">
    <location>
        <position position="1"/>
    </location>
</feature>
<dbReference type="InterPro" id="IPR000182">
    <property type="entry name" value="GNAT_dom"/>
</dbReference>
<evidence type="ECO:0000313" key="4">
    <source>
        <dbReference type="EMBL" id="KKL62225.1"/>
    </source>
</evidence>
<dbReference type="InterPro" id="IPR016181">
    <property type="entry name" value="Acyl_CoA_acyltransferase"/>
</dbReference>
<feature type="domain" description="N-acetyltransferase" evidence="3">
    <location>
        <begin position="218"/>
        <end position="367"/>
    </location>
</feature>
<evidence type="ECO:0000256" key="1">
    <source>
        <dbReference type="ARBA" id="ARBA00022679"/>
    </source>
</evidence>
<accession>A0A0F9FXY9</accession>
<keyword evidence="1" id="KW-0808">Transferase</keyword>
<dbReference type="GO" id="GO:0016747">
    <property type="term" value="F:acyltransferase activity, transferring groups other than amino-acyl groups"/>
    <property type="evidence" value="ECO:0007669"/>
    <property type="project" value="InterPro"/>
</dbReference>
<dbReference type="Gene3D" id="3.40.630.30">
    <property type="match status" value="1"/>
</dbReference>
<dbReference type="Pfam" id="PF00583">
    <property type="entry name" value="Acetyltransf_1"/>
    <property type="match status" value="2"/>
</dbReference>
<evidence type="ECO:0000259" key="3">
    <source>
        <dbReference type="PROSITE" id="PS51186"/>
    </source>
</evidence>
<dbReference type="PROSITE" id="PS51186">
    <property type="entry name" value="GNAT"/>
    <property type="match status" value="2"/>
</dbReference>
<evidence type="ECO:0000256" key="2">
    <source>
        <dbReference type="ARBA" id="ARBA00023315"/>
    </source>
</evidence>
<reference evidence="4" key="1">
    <citation type="journal article" date="2015" name="Nature">
        <title>Complex archaea that bridge the gap between prokaryotes and eukaryotes.</title>
        <authorList>
            <person name="Spang A."/>
            <person name="Saw J.H."/>
            <person name="Jorgensen S.L."/>
            <person name="Zaremba-Niedzwiedzka K."/>
            <person name="Martijn J."/>
            <person name="Lind A.E."/>
            <person name="van Eijk R."/>
            <person name="Schleper C."/>
            <person name="Guy L."/>
            <person name="Ettema T.J."/>
        </authorList>
    </citation>
    <scope>NUCLEOTIDE SEQUENCE</scope>
</reference>
<dbReference type="PANTHER" id="PTHR43072:SF23">
    <property type="entry name" value="UPF0039 PROTEIN C11D3.02C"/>
    <property type="match status" value="1"/>
</dbReference>
<feature type="domain" description="N-acetyltransferase" evidence="3">
    <location>
        <begin position="63"/>
        <end position="220"/>
    </location>
</feature>
<dbReference type="CDD" id="cd04301">
    <property type="entry name" value="NAT_SF"/>
    <property type="match status" value="2"/>
</dbReference>
<dbReference type="EMBL" id="LAZR01028559">
    <property type="protein sequence ID" value="KKL62225.1"/>
    <property type="molecule type" value="Genomic_DNA"/>
</dbReference>
<proteinExistence type="predicted"/>
<organism evidence="4">
    <name type="scientific">marine sediment metagenome</name>
    <dbReference type="NCBI Taxonomy" id="412755"/>
    <lineage>
        <taxon>unclassified sequences</taxon>
        <taxon>metagenomes</taxon>
        <taxon>ecological metagenomes</taxon>
    </lineage>
</organism>
<protein>
    <recommendedName>
        <fullName evidence="3">N-acetyltransferase domain-containing protein</fullName>
    </recommendedName>
</protein>
<name>A0A0F9FXY9_9ZZZZ</name>
<dbReference type="AlphaFoldDB" id="A0A0F9FXY9"/>
<dbReference type="SUPFAM" id="SSF55729">
    <property type="entry name" value="Acyl-CoA N-acyltransferases (Nat)"/>
    <property type="match status" value="2"/>
</dbReference>
<gene>
    <name evidence="4" type="ORF">LCGC14_2187320</name>
</gene>
<keyword evidence="2" id="KW-0012">Acyltransferase</keyword>
<dbReference type="PANTHER" id="PTHR43072">
    <property type="entry name" value="N-ACETYLTRANSFERASE"/>
    <property type="match status" value="1"/>
</dbReference>
<comment type="caution">
    <text evidence="4">The sequence shown here is derived from an EMBL/GenBank/DDBJ whole genome shotgun (WGS) entry which is preliminary data.</text>
</comment>
<sequence>LWYIPHTLPVFLLASSEQPFRRLHILRHQDVVLQPLRERVSSHQTSLPNTKITDFHEELMKNVIYRNYRTSDFNNYAKLRIEAEKIDRSGRYFSTRGLAEELDRPNYFPEKNVFVAEAEKKIIGYISVTVELGIKRALLECLVHPWYRRKGTANKLSALALQRAKDSGMGVAQISISETNDAARSLSIRLGFRYIHRFLELKLDLYNTSLRDVKYGLFISRGLHQGEEEMLKKIQNRSFEGTWGFNPNTNEEIVYQLNLGSGSSEDVVITFLEDRPVGYCWARINAEENAARGRKKGQIYMLGVDPDHRKKGIGKHVLVTGLSYLKDKGIDVVELTTDSENEAARRLYYSMGFKEQSVTKWYEKGLG</sequence>